<sequence length="309" mass="34227">MGYFKKLFFVLTLTMCLSTCVAFCDDEIKLTPAGEVIYMQSYLNFPVVEDVLSKTCKTLKNEDVLLSITSKSKGKVCNLEDMRNVMKIENEKIKVEFIRSGKHKTKSMTSDELRLYKLDCVSRAIGTITAVDKNGKFIGLAHELGCVKDNVGFKKIDIYKTNFIQQQKSSKDDIGFLVANDIGGFLGEITSVSEFGVKGNYNNFKYNPNEALSISKPKVGIAYILCSDSITSEPKLHKIKITKVNKDLSSIKVLDKSLIKFRGGIVRGMSGSPVIQNNKIVGGVRSTNISNPKEGHISNIHSMLGINLN</sequence>
<organism evidence="3 4">
    <name type="scientific">Romboutsia sedimentorum</name>
    <dbReference type="NCBI Taxonomy" id="1368474"/>
    <lineage>
        <taxon>Bacteria</taxon>
        <taxon>Bacillati</taxon>
        <taxon>Bacillota</taxon>
        <taxon>Clostridia</taxon>
        <taxon>Peptostreptococcales</taxon>
        <taxon>Peptostreptococcaceae</taxon>
        <taxon>Romboutsia</taxon>
    </lineage>
</organism>
<dbReference type="Proteomes" id="UP001301012">
    <property type="component" value="Unassembled WGS sequence"/>
</dbReference>
<evidence type="ECO:0000313" key="3">
    <source>
        <dbReference type="EMBL" id="MDK2563969.1"/>
    </source>
</evidence>
<proteinExistence type="predicted"/>
<dbReference type="EMBL" id="JASKYM010000004">
    <property type="protein sequence ID" value="MDK2563969.1"/>
    <property type="molecule type" value="Genomic_DNA"/>
</dbReference>
<evidence type="ECO:0000313" key="4">
    <source>
        <dbReference type="Proteomes" id="UP001301012"/>
    </source>
</evidence>
<evidence type="ECO:0000256" key="1">
    <source>
        <dbReference type="SAM" id="SignalP"/>
    </source>
</evidence>
<reference evidence="3 4" key="1">
    <citation type="submission" date="2023-05" db="EMBL/GenBank/DDBJ databases">
        <title>Rombocin, a short stable natural nisin variant, displays selective antimicrobial activity against Listeria monocytogenes and employs dual mode of action to kill target bacterial strains.</title>
        <authorList>
            <person name="Wambui J."/>
            <person name="Stephan R."/>
            <person name="Kuipers O.P."/>
        </authorList>
    </citation>
    <scope>NUCLEOTIDE SEQUENCE [LARGE SCALE GENOMIC DNA]</scope>
    <source>
        <strain evidence="3 4">RC002</strain>
    </source>
</reference>
<protein>
    <submittedName>
        <fullName evidence="3">SpoIVB peptidase S55 domain-containing protein</fullName>
    </submittedName>
</protein>
<dbReference type="RefSeq" id="WP_284132900.1">
    <property type="nucleotide sequence ID" value="NZ_JASKYM010000004.1"/>
</dbReference>
<accession>A0ABT7EAL2</accession>
<feature type="signal peptide" evidence="1">
    <location>
        <begin position="1"/>
        <end position="24"/>
    </location>
</feature>
<comment type="caution">
    <text evidence="3">The sequence shown here is derived from an EMBL/GenBank/DDBJ whole genome shotgun (WGS) entry which is preliminary data.</text>
</comment>
<dbReference type="Pfam" id="PF05580">
    <property type="entry name" value="Peptidase_S55"/>
    <property type="match status" value="1"/>
</dbReference>
<keyword evidence="4" id="KW-1185">Reference proteome</keyword>
<evidence type="ECO:0000259" key="2">
    <source>
        <dbReference type="PROSITE" id="PS51494"/>
    </source>
</evidence>
<dbReference type="InterPro" id="IPR008763">
    <property type="entry name" value="Peptidase_S55"/>
</dbReference>
<feature type="chain" id="PRO_5045683451" evidence="1">
    <location>
        <begin position="25"/>
        <end position="309"/>
    </location>
</feature>
<gene>
    <name evidence="3" type="ORF">QOZ84_10435</name>
</gene>
<keyword evidence="1" id="KW-0732">Signal</keyword>
<feature type="domain" description="Peptidase S55" evidence="2">
    <location>
        <begin position="95"/>
        <end position="309"/>
    </location>
</feature>
<name>A0ABT7EAL2_9FIRM</name>
<dbReference type="PROSITE" id="PS51494">
    <property type="entry name" value="SPOIVB"/>
    <property type="match status" value="1"/>
</dbReference>